<dbReference type="SUPFAM" id="SSF56988">
    <property type="entry name" value="Anthrax protective antigen"/>
    <property type="match status" value="1"/>
</dbReference>
<dbReference type="PRINTS" id="PR00738">
    <property type="entry name" value="GLHYDRLASE20"/>
</dbReference>
<dbReference type="CDD" id="cd06563">
    <property type="entry name" value="GH20_chitobiase-like"/>
    <property type="match status" value="1"/>
</dbReference>
<dbReference type="OrthoDB" id="1090159at2"/>
<evidence type="ECO:0000256" key="5">
    <source>
        <dbReference type="ARBA" id="ARBA00023295"/>
    </source>
</evidence>
<dbReference type="STRING" id="679937.Bcop_2329"/>
<dbReference type="PROSITE" id="PS51257">
    <property type="entry name" value="PROKAR_LIPOPROTEIN"/>
    <property type="match status" value="1"/>
</dbReference>
<evidence type="ECO:0000313" key="9">
    <source>
        <dbReference type="EMBL" id="EGJ72486.1"/>
    </source>
</evidence>
<dbReference type="GO" id="GO:0005975">
    <property type="term" value="P:carbohydrate metabolic process"/>
    <property type="evidence" value="ECO:0007669"/>
    <property type="project" value="InterPro"/>
</dbReference>
<name>F3ZV28_9BACE</name>
<gene>
    <name evidence="9" type="ORF">Bcop_2329</name>
</gene>
<dbReference type="eggNOG" id="COG3525">
    <property type="taxonomic scope" value="Bacteria"/>
</dbReference>
<evidence type="ECO:0000313" key="10">
    <source>
        <dbReference type="Proteomes" id="UP000018439"/>
    </source>
</evidence>
<dbReference type="InterPro" id="IPR015882">
    <property type="entry name" value="HEX_bac_N"/>
</dbReference>
<dbReference type="GO" id="GO:0016020">
    <property type="term" value="C:membrane"/>
    <property type="evidence" value="ECO:0007669"/>
    <property type="project" value="TreeGrafter"/>
</dbReference>
<dbReference type="SMART" id="SM00758">
    <property type="entry name" value="PA14"/>
    <property type="match status" value="1"/>
</dbReference>
<keyword evidence="4 9" id="KW-0378">Hydrolase</keyword>
<dbReference type="PANTHER" id="PTHR22600">
    <property type="entry name" value="BETA-HEXOSAMINIDASE"/>
    <property type="match status" value="1"/>
</dbReference>
<dbReference type="InterPro" id="IPR015883">
    <property type="entry name" value="Glyco_hydro_20_cat"/>
</dbReference>
<proteinExistence type="inferred from homology"/>
<dbReference type="HOGENOM" id="CLU_007082_5_0_10"/>
<dbReference type="InterPro" id="IPR059177">
    <property type="entry name" value="GH29D-like_dom"/>
</dbReference>
<dbReference type="Pfam" id="PF02838">
    <property type="entry name" value="Glyco_hydro_20b"/>
    <property type="match status" value="1"/>
</dbReference>
<feature type="domain" description="PA14" evidence="8">
    <location>
        <begin position="627"/>
        <end position="761"/>
    </location>
</feature>
<dbReference type="EC" id="3.2.1.52" evidence="3"/>
<dbReference type="PROSITE" id="PS51820">
    <property type="entry name" value="PA14"/>
    <property type="match status" value="1"/>
</dbReference>
<evidence type="ECO:0000256" key="6">
    <source>
        <dbReference type="PIRSR" id="PIRSR625705-1"/>
    </source>
</evidence>
<keyword evidence="5 9" id="KW-0326">Glycosidase</keyword>
<keyword evidence="10" id="KW-1185">Reference proteome</keyword>
<dbReference type="Gene3D" id="3.30.379.10">
    <property type="entry name" value="Chitobiase/beta-hexosaminidase domain 2-like"/>
    <property type="match status" value="1"/>
</dbReference>
<dbReference type="EMBL" id="CM001167">
    <property type="protein sequence ID" value="EGJ72486.1"/>
    <property type="molecule type" value="Genomic_DNA"/>
</dbReference>
<dbReference type="Gene3D" id="3.20.20.80">
    <property type="entry name" value="Glycosidases"/>
    <property type="match status" value="1"/>
</dbReference>
<dbReference type="InterPro" id="IPR037524">
    <property type="entry name" value="PA14/GLEYA"/>
</dbReference>
<dbReference type="Pfam" id="PF00728">
    <property type="entry name" value="Glyco_hydro_20"/>
    <property type="match status" value="1"/>
</dbReference>
<accession>F3ZV28</accession>
<dbReference type="Pfam" id="PF13290">
    <property type="entry name" value="CHB_HEX_C_1"/>
    <property type="match status" value="1"/>
</dbReference>
<evidence type="ECO:0000256" key="1">
    <source>
        <dbReference type="ARBA" id="ARBA00001231"/>
    </source>
</evidence>
<dbReference type="Pfam" id="PF07691">
    <property type="entry name" value="PA14"/>
    <property type="match status" value="1"/>
</dbReference>
<dbReference type="PANTHER" id="PTHR22600:SF57">
    <property type="entry name" value="BETA-N-ACETYLHEXOSAMINIDASE"/>
    <property type="match status" value="1"/>
</dbReference>
<dbReference type="Gene3D" id="3.90.182.10">
    <property type="entry name" value="Toxin - Anthrax Protective Antigen,domain 1"/>
    <property type="match status" value="1"/>
</dbReference>
<feature type="active site" description="Proton donor" evidence="6">
    <location>
        <position position="348"/>
    </location>
</feature>
<dbReference type="InterPro" id="IPR011658">
    <property type="entry name" value="PA14_dom"/>
</dbReference>
<dbReference type="Proteomes" id="UP000018439">
    <property type="component" value="Chromosome"/>
</dbReference>
<keyword evidence="7" id="KW-0732">Signal</keyword>
<feature type="signal peptide" evidence="7">
    <location>
        <begin position="1"/>
        <end position="19"/>
    </location>
</feature>
<dbReference type="InterPro" id="IPR017853">
    <property type="entry name" value="GH"/>
</dbReference>
<dbReference type="GO" id="GO:0030203">
    <property type="term" value="P:glycosaminoglycan metabolic process"/>
    <property type="evidence" value="ECO:0007669"/>
    <property type="project" value="TreeGrafter"/>
</dbReference>
<feature type="chain" id="PRO_5003308765" description="beta-N-acetylhexosaminidase" evidence="7">
    <location>
        <begin position="20"/>
        <end position="764"/>
    </location>
</feature>
<comment type="catalytic activity">
    <reaction evidence="1">
        <text>Hydrolysis of terminal non-reducing N-acetyl-D-hexosamine residues in N-acetyl-beta-D-hexosaminides.</text>
        <dbReference type="EC" id="3.2.1.52"/>
    </reaction>
</comment>
<dbReference type="AlphaFoldDB" id="F3ZV28"/>
<comment type="similarity">
    <text evidence="2">Belongs to the glycosyl hydrolase 20 family.</text>
</comment>
<dbReference type="InterPro" id="IPR025705">
    <property type="entry name" value="Beta_hexosaminidase_sua/sub"/>
</dbReference>
<evidence type="ECO:0000256" key="7">
    <source>
        <dbReference type="SAM" id="SignalP"/>
    </source>
</evidence>
<dbReference type="InterPro" id="IPR029018">
    <property type="entry name" value="Hex-like_dom2"/>
</dbReference>
<dbReference type="GO" id="GO:0004563">
    <property type="term" value="F:beta-N-acetylhexosaminidase activity"/>
    <property type="evidence" value="ECO:0007669"/>
    <property type="project" value="UniProtKB-EC"/>
</dbReference>
<evidence type="ECO:0000259" key="8">
    <source>
        <dbReference type="PROSITE" id="PS51820"/>
    </source>
</evidence>
<evidence type="ECO:0000256" key="2">
    <source>
        <dbReference type="ARBA" id="ARBA00006285"/>
    </source>
</evidence>
<evidence type="ECO:0000256" key="4">
    <source>
        <dbReference type="ARBA" id="ARBA00022801"/>
    </source>
</evidence>
<dbReference type="SUPFAM" id="SSF55545">
    <property type="entry name" value="beta-N-acetylhexosaminidase-like domain"/>
    <property type="match status" value="1"/>
</dbReference>
<organism evidence="9 10">
    <name type="scientific">Bacteroides coprosuis DSM 18011</name>
    <dbReference type="NCBI Taxonomy" id="679937"/>
    <lineage>
        <taxon>Bacteria</taxon>
        <taxon>Pseudomonadati</taxon>
        <taxon>Bacteroidota</taxon>
        <taxon>Bacteroidia</taxon>
        <taxon>Bacteroidales</taxon>
        <taxon>Bacteroidaceae</taxon>
        <taxon>Bacteroides</taxon>
    </lineage>
</organism>
<sequence>MLNKIYSYLLIGSALLLSACSSTQKNEEVAIIPTPLSIEMGSSEFQFDKVSTIGISDESLKPAAEYLASIFKGAVTFSVEQDNSKADITLALKEIDQNKETYVLEINPKQIKIESASYSGIISAISSVRQLLPIEIENPTPDLVVTLPSTVIKDTPRLSWRGMMIDSSRHFWTKEEVKSILDLMAMYKLNKFHWHLTDDQGWRIEIKQYPLLTEKGAYRKFNSHDRECISNITKMDNPDYTIPEDRIQVIHGDTIYGGFYTQEDIKEIVAYAGQRGIDVIPEVDMPGHFMAAIGEYPELACKGLIGWGEVFSSPICPGKDATLEFCKNVYREVFQLFPYEFVHMGGDEVDQSNWKKCTDCQKRIKEEGLASEKELQAWFVREMEAFFKENGKRFIGWDEVLNDGLSEQATIMWWRSWSPEAIPTATSEGKNVINTENVYLYFDYLQDNKTMGKLLGYNPVPDDITPEQKALILGVQANVWAEWIPSIERLQYMITPRILALSEIAWTEPSKIPSLTEFYSLILPQIKRMDIMGINYRIPDLEGFYNVNTFVDETTLNLTCPLPNTEIRYTTDGTIPNKNSQLYEGPLTVTETTSFTFRTFRPDGSASDFVETKFMKTPYREAVDVETTSEGLKAVWYDYAGSECEKVDTAKKMGEYEISTVSIPEGVSGNIGLVITGYIEVPTDDIYTFALLSDDGSIMKIGEDLVVDNDGAHSPKEIVSQVALKRGLHPIEIRYFDNNGGMLEMYMINKNGEKTIIDKSWLKH</sequence>
<dbReference type="SUPFAM" id="SSF51445">
    <property type="entry name" value="(Trans)glycosidases"/>
    <property type="match status" value="1"/>
</dbReference>
<evidence type="ECO:0000256" key="3">
    <source>
        <dbReference type="ARBA" id="ARBA00012663"/>
    </source>
</evidence>
<protein>
    <recommendedName>
        <fullName evidence="3">beta-N-acetylhexosaminidase</fullName>
        <ecNumber evidence="3">3.2.1.52</ecNumber>
    </recommendedName>
</protein>
<reference evidence="9 10" key="1">
    <citation type="journal article" date="2011" name="Stand. Genomic Sci.">
        <title>Non-contiguous finished genome sequence of Bacteroides coprosuis type strain (PC139).</title>
        <authorList>
            <person name="Land M."/>
            <person name="Held B."/>
            <person name="Gronow S."/>
            <person name="Abt B."/>
            <person name="Lucas S."/>
            <person name="Del Rio T.G."/>
            <person name="Nolan M."/>
            <person name="Tice H."/>
            <person name="Cheng J.F."/>
            <person name="Pitluck S."/>
            <person name="Liolios K."/>
            <person name="Pagani I."/>
            <person name="Ivanova N."/>
            <person name="Mavromatis K."/>
            <person name="Mikhailova N."/>
            <person name="Pati A."/>
            <person name="Tapia R."/>
            <person name="Han C."/>
            <person name="Goodwin L."/>
            <person name="Chen A."/>
            <person name="Palaniappan K."/>
            <person name="Hauser L."/>
            <person name="Brambilla E.M."/>
            <person name="Rohde M."/>
            <person name="Goker M."/>
            <person name="Detter J.C."/>
            <person name="Woyke T."/>
            <person name="Bristow J."/>
            <person name="Eisen J.A."/>
            <person name="Markowitz V."/>
            <person name="Hugenholtz P."/>
            <person name="Kyrpides N.C."/>
            <person name="Klenk H.P."/>
            <person name="Lapidus A."/>
        </authorList>
    </citation>
    <scope>NUCLEOTIDE SEQUENCE</scope>
    <source>
        <strain evidence="9 10">DSM 18011</strain>
    </source>
</reference>